<reference evidence="1" key="2">
    <citation type="submission" date="2020-09" db="EMBL/GenBank/DDBJ databases">
        <authorList>
            <person name="Sun Q."/>
            <person name="Zhou Y."/>
        </authorList>
    </citation>
    <scope>NUCLEOTIDE SEQUENCE</scope>
    <source>
        <strain evidence="1">CGMCC 1.12195</strain>
    </source>
</reference>
<evidence type="ECO:0000313" key="2">
    <source>
        <dbReference type="Proteomes" id="UP000660862"/>
    </source>
</evidence>
<proteinExistence type="predicted"/>
<name>A0A917MCX4_9SPHI</name>
<reference evidence="1" key="1">
    <citation type="journal article" date="2014" name="Int. J. Syst. Evol. Microbiol.">
        <title>Complete genome sequence of Corynebacterium casei LMG S-19264T (=DSM 44701T), isolated from a smear-ripened cheese.</title>
        <authorList>
            <consortium name="US DOE Joint Genome Institute (JGI-PGF)"/>
            <person name="Walter F."/>
            <person name="Albersmeier A."/>
            <person name="Kalinowski J."/>
            <person name="Ruckert C."/>
        </authorList>
    </citation>
    <scope>NUCLEOTIDE SEQUENCE</scope>
    <source>
        <strain evidence="1">CGMCC 1.12195</strain>
    </source>
</reference>
<accession>A0A917MCX4</accession>
<dbReference type="EMBL" id="BMER01000004">
    <property type="protein sequence ID" value="GGG96880.1"/>
    <property type="molecule type" value="Genomic_DNA"/>
</dbReference>
<keyword evidence="2" id="KW-1185">Reference proteome</keyword>
<dbReference type="Proteomes" id="UP000660862">
    <property type="component" value="Unassembled WGS sequence"/>
</dbReference>
<gene>
    <name evidence="1" type="ORF">GCM10007415_35170</name>
</gene>
<organism evidence="1 2">
    <name type="scientific">Parapedobacter pyrenivorans</name>
    <dbReference type="NCBI Taxonomy" id="1305674"/>
    <lineage>
        <taxon>Bacteria</taxon>
        <taxon>Pseudomonadati</taxon>
        <taxon>Bacteroidota</taxon>
        <taxon>Sphingobacteriia</taxon>
        <taxon>Sphingobacteriales</taxon>
        <taxon>Sphingobacteriaceae</taxon>
        <taxon>Parapedobacter</taxon>
    </lineage>
</organism>
<comment type="caution">
    <text evidence="1">The sequence shown here is derived from an EMBL/GenBank/DDBJ whole genome shotgun (WGS) entry which is preliminary data.</text>
</comment>
<dbReference type="AlphaFoldDB" id="A0A917MCX4"/>
<sequence>MGARFKVGLLVCLALLLSCTSKEREIIKTETVATCAAEAGCTFYSIALTRAEIDQLLNKNNFFAAAKAEAVLVLVECAPVIEEDQSLEVIDGKYGGTGEVQWGEGFDVKNYLIQHACFTFPNNTKRIDFRAMDKAQGRTLQGHSFLNLKEREAFIPSETFVGMLPEAEGAVQVDVFMRDRVMIQYMIDPEGNKWEIRMDIGMTYGPSPEDVADLAHFEAHFKKTGNRVPFLQTALYSEEYKGKDAEGADMNIWLVPSTDVILPPDEFAMVGFLNIGYIQLGGVTYLMHKFTSSVFDVEVTGIQDGEYSFDPTGYKPFSMPGF</sequence>
<protein>
    <submittedName>
        <fullName evidence="1">Uncharacterized protein</fullName>
    </submittedName>
</protein>
<evidence type="ECO:0000313" key="1">
    <source>
        <dbReference type="EMBL" id="GGG96880.1"/>
    </source>
</evidence>
<dbReference type="PROSITE" id="PS51257">
    <property type="entry name" value="PROKAR_LIPOPROTEIN"/>
    <property type="match status" value="1"/>
</dbReference>